<dbReference type="Proteomes" id="UP000051580">
    <property type="component" value="Unassembled WGS sequence"/>
</dbReference>
<dbReference type="AlphaFoldDB" id="A0A0R1UQV8"/>
<protein>
    <submittedName>
        <fullName evidence="4">Baseplate J-like protein</fullName>
    </submittedName>
</protein>
<dbReference type="EMBL" id="AZFS01000046">
    <property type="protein sequence ID" value="KRL95577.1"/>
    <property type="molecule type" value="Genomic_DNA"/>
</dbReference>
<gene>
    <name evidence="4" type="ORF">FD28_GL002550</name>
</gene>
<dbReference type="InterPro" id="IPR058530">
    <property type="entry name" value="Baseplate_J-like_C"/>
</dbReference>
<name>A0A0R1UQV8_9LACO</name>
<reference evidence="4 5" key="1">
    <citation type="journal article" date="2015" name="Genome Announc.">
        <title>Expanding the biotechnology potential of lactobacilli through comparative genomics of 213 strains and associated genera.</title>
        <authorList>
            <person name="Sun Z."/>
            <person name="Harris H.M."/>
            <person name="McCann A."/>
            <person name="Guo C."/>
            <person name="Argimon S."/>
            <person name="Zhang W."/>
            <person name="Yang X."/>
            <person name="Jeffery I.B."/>
            <person name="Cooney J.C."/>
            <person name="Kagawa T.F."/>
            <person name="Liu W."/>
            <person name="Song Y."/>
            <person name="Salvetti E."/>
            <person name="Wrobel A."/>
            <person name="Rasinkangas P."/>
            <person name="Parkhill J."/>
            <person name="Rea M.C."/>
            <person name="O'Sullivan O."/>
            <person name="Ritari J."/>
            <person name="Douillard F.P."/>
            <person name="Paul Ross R."/>
            <person name="Yang R."/>
            <person name="Briner A.E."/>
            <person name="Felis G.E."/>
            <person name="de Vos W.M."/>
            <person name="Barrangou R."/>
            <person name="Klaenhammer T.R."/>
            <person name="Caufield P.W."/>
            <person name="Cui Y."/>
            <person name="Zhang H."/>
            <person name="O'Toole P.W."/>
        </authorList>
    </citation>
    <scope>NUCLEOTIDE SEQUENCE [LARGE SCALE GENOMIC DNA]</scope>
    <source>
        <strain evidence="4 5">DSM 16381</strain>
    </source>
</reference>
<evidence type="ECO:0000256" key="1">
    <source>
        <dbReference type="ARBA" id="ARBA00038087"/>
    </source>
</evidence>
<feature type="domain" description="Baseplate J-like C-terminal" evidence="3">
    <location>
        <begin position="280"/>
        <end position="380"/>
    </location>
</feature>
<comment type="similarity">
    <text evidence="1">Belongs to the Mu gp47/PBSX XkdT family.</text>
</comment>
<dbReference type="STRING" id="1423753.FD28_GL002550"/>
<dbReference type="OrthoDB" id="2554267at2"/>
<evidence type="ECO:0000259" key="2">
    <source>
        <dbReference type="Pfam" id="PF26078"/>
    </source>
</evidence>
<sequence>MNPETLAAELESHDFDYFMDTMLDDVSDDVDKRQGSIIYDALGPAATQLAEESLQMAEVIRAAYTKTAPGEFLDYRAPERGTVRQAATTAQVLAKFLDSNGVPISNVEPGDQFASVGEEPIFYHVTKVNDDLTGELAADESGTVANGYLGQILPVTPNDSLSWAEITAVTVPAKDSETNDHLRERLLSPDAYNAYGGNVSDYLDMLSKITDVGAGQVYPTWEGGGTVKLVIVNNELRAASDSLIKQVKQTIDPANFEGQGYGLAPIGHAVTVVAPSEVKVEIESTVTTDSQASVSSVETQIKAGIESYFAKRREAWDDVDKVTGRGYSLTVYRSQILSEIMRVEGVINATLPVLNGTESDVVMTFNDETSELPVVGEVVLNG</sequence>
<evidence type="ECO:0000313" key="4">
    <source>
        <dbReference type="EMBL" id="KRL95577.1"/>
    </source>
</evidence>
<evidence type="ECO:0000259" key="3">
    <source>
        <dbReference type="Pfam" id="PF26079"/>
    </source>
</evidence>
<dbReference type="InterPro" id="IPR052399">
    <property type="entry name" value="Phage_Baseplate_Assmbl_Protein"/>
</dbReference>
<dbReference type="RefSeq" id="WP_057733388.1">
    <property type="nucleotide sequence ID" value="NZ_AZFS01000046.1"/>
</dbReference>
<dbReference type="PANTHER" id="PTHR37829">
    <property type="entry name" value="PHAGE-LIKE ELEMENT PBSX PROTEIN XKDT"/>
    <property type="match status" value="1"/>
</dbReference>
<organism evidence="4 5">
    <name type="scientific">Levilactobacillus hammesii DSM 16381</name>
    <dbReference type="NCBI Taxonomy" id="1423753"/>
    <lineage>
        <taxon>Bacteria</taxon>
        <taxon>Bacillati</taxon>
        <taxon>Bacillota</taxon>
        <taxon>Bacilli</taxon>
        <taxon>Lactobacillales</taxon>
        <taxon>Lactobacillaceae</taxon>
        <taxon>Levilactobacillus</taxon>
    </lineage>
</organism>
<dbReference type="Pfam" id="PF26078">
    <property type="entry name" value="Baseplate_J_M"/>
    <property type="match status" value="1"/>
</dbReference>
<dbReference type="Pfam" id="PF26079">
    <property type="entry name" value="Baseplate_J_C"/>
    <property type="match status" value="1"/>
</dbReference>
<feature type="domain" description="Baseplate J-like central" evidence="2">
    <location>
        <begin position="194"/>
        <end position="274"/>
    </location>
</feature>
<accession>A0A0R1UQV8</accession>
<keyword evidence="5" id="KW-1185">Reference proteome</keyword>
<dbReference type="PATRIC" id="fig|1423753.3.peg.2678"/>
<comment type="caution">
    <text evidence="4">The sequence shown here is derived from an EMBL/GenBank/DDBJ whole genome shotgun (WGS) entry which is preliminary data.</text>
</comment>
<proteinExistence type="inferred from homology"/>
<dbReference type="PANTHER" id="PTHR37829:SF3">
    <property type="entry name" value="PROTEIN JAYE-RELATED"/>
    <property type="match status" value="1"/>
</dbReference>
<evidence type="ECO:0000313" key="5">
    <source>
        <dbReference type="Proteomes" id="UP000051580"/>
    </source>
</evidence>
<dbReference type="InterPro" id="IPR058531">
    <property type="entry name" value="Baseplate_J_M"/>
</dbReference>